<sequence>MCGDDSEGLKKVKSDSFRPSVVYSYIILHKPSRFPANGVAGLLSEAFWQAFHRITATAFRVYEANWIQFTEDRAWCTFGWYTLWDPWSLFGLLEHLRQNLTKII</sequence>
<reference evidence="1 2" key="1">
    <citation type="submission" date="2020-03" db="EMBL/GenBank/DDBJ databases">
        <title>Draft Genome Sequence of Cudoniella acicularis.</title>
        <authorList>
            <person name="Buettner E."/>
            <person name="Kellner H."/>
        </authorList>
    </citation>
    <scope>NUCLEOTIDE SEQUENCE [LARGE SCALE GENOMIC DNA]</scope>
    <source>
        <strain evidence="1 2">DSM 108380</strain>
    </source>
</reference>
<gene>
    <name evidence="1" type="ORF">G7Y89_g9820</name>
</gene>
<protein>
    <submittedName>
        <fullName evidence="1">Uncharacterized protein</fullName>
    </submittedName>
</protein>
<evidence type="ECO:0000313" key="1">
    <source>
        <dbReference type="EMBL" id="KAF4628328.1"/>
    </source>
</evidence>
<dbReference type="Proteomes" id="UP000566819">
    <property type="component" value="Unassembled WGS sequence"/>
</dbReference>
<evidence type="ECO:0000313" key="2">
    <source>
        <dbReference type="Proteomes" id="UP000566819"/>
    </source>
</evidence>
<accession>A0A8H4REX4</accession>
<comment type="caution">
    <text evidence="1">The sequence shown here is derived from an EMBL/GenBank/DDBJ whole genome shotgun (WGS) entry which is preliminary data.</text>
</comment>
<name>A0A8H4REX4_9HELO</name>
<organism evidence="1 2">
    <name type="scientific">Cudoniella acicularis</name>
    <dbReference type="NCBI Taxonomy" id="354080"/>
    <lineage>
        <taxon>Eukaryota</taxon>
        <taxon>Fungi</taxon>
        <taxon>Dikarya</taxon>
        <taxon>Ascomycota</taxon>
        <taxon>Pezizomycotina</taxon>
        <taxon>Leotiomycetes</taxon>
        <taxon>Helotiales</taxon>
        <taxon>Tricladiaceae</taxon>
        <taxon>Cudoniella</taxon>
    </lineage>
</organism>
<dbReference type="AlphaFoldDB" id="A0A8H4REX4"/>
<dbReference type="EMBL" id="JAAMPI010000827">
    <property type="protein sequence ID" value="KAF4628328.1"/>
    <property type="molecule type" value="Genomic_DNA"/>
</dbReference>
<keyword evidence="2" id="KW-1185">Reference proteome</keyword>
<proteinExistence type="predicted"/>